<feature type="region of interest" description="Disordered" evidence="1">
    <location>
        <begin position="129"/>
        <end position="162"/>
    </location>
</feature>
<feature type="transmembrane region" description="Helical" evidence="2">
    <location>
        <begin position="242"/>
        <end position="263"/>
    </location>
</feature>
<evidence type="ECO:0000256" key="1">
    <source>
        <dbReference type="SAM" id="MobiDB-lite"/>
    </source>
</evidence>
<reference evidence="3 4" key="1">
    <citation type="journal article" date="2018" name="Mol. Biol. Evol.">
        <title>Broad Genomic Sampling Reveals a Smut Pathogenic Ancestry of the Fungal Clade Ustilaginomycotina.</title>
        <authorList>
            <person name="Kijpornyongpan T."/>
            <person name="Mondo S.J."/>
            <person name="Barry K."/>
            <person name="Sandor L."/>
            <person name="Lee J."/>
            <person name="Lipzen A."/>
            <person name="Pangilinan J."/>
            <person name="LaButti K."/>
            <person name="Hainaut M."/>
            <person name="Henrissat B."/>
            <person name="Grigoriev I.V."/>
            <person name="Spatafora J.W."/>
            <person name="Aime M.C."/>
        </authorList>
    </citation>
    <scope>NUCLEOTIDE SEQUENCE [LARGE SCALE GENOMIC DNA]</scope>
    <source>
        <strain evidence="3 4">MCA 4658</strain>
    </source>
</reference>
<protein>
    <recommendedName>
        <fullName evidence="5">Transmembrane protein</fullName>
    </recommendedName>
</protein>
<dbReference type="OrthoDB" id="10389137at2759"/>
<feature type="transmembrane region" description="Helical" evidence="2">
    <location>
        <begin position="69"/>
        <end position="89"/>
    </location>
</feature>
<dbReference type="InParanoid" id="A0A316W601"/>
<keyword evidence="2" id="KW-0812">Transmembrane</keyword>
<feature type="region of interest" description="Disordered" evidence="1">
    <location>
        <begin position="1"/>
        <end position="66"/>
    </location>
</feature>
<keyword evidence="4" id="KW-1185">Reference proteome</keyword>
<accession>A0A316W601</accession>
<evidence type="ECO:0000313" key="3">
    <source>
        <dbReference type="EMBL" id="PWN45307.1"/>
    </source>
</evidence>
<dbReference type="EMBL" id="KZ819356">
    <property type="protein sequence ID" value="PWN45307.1"/>
    <property type="molecule type" value="Genomic_DNA"/>
</dbReference>
<organism evidence="3 4">
    <name type="scientific">Ceraceosorus guamensis</name>
    <dbReference type="NCBI Taxonomy" id="1522189"/>
    <lineage>
        <taxon>Eukaryota</taxon>
        <taxon>Fungi</taxon>
        <taxon>Dikarya</taxon>
        <taxon>Basidiomycota</taxon>
        <taxon>Ustilaginomycotina</taxon>
        <taxon>Exobasidiomycetes</taxon>
        <taxon>Ceraceosorales</taxon>
        <taxon>Ceraceosoraceae</taxon>
        <taxon>Ceraceosorus</taxon>
    </lineage>
</organism>
<dbReference type="Proteomes" id="UP000245783">
    <property type="component" value="Unassembled WGS sequence"/>
</dbReference>
<name>A0A316W601_9BASI</name>
<evidence type="ECO:0000313" key="4">
    <source>
        <dbReference type="Proteomes" id="UP000245783"/>
    </source>
</evidence>
<keyword evidence="2" id="KW-1133">Transmembrane helix</keyword>
<evidence type="ECO:0008006" key="5">
    <source>
        <dbReference type="Google" id="ProtNLM"/>
    </source>
</evidence>
<feature type="compositionally biased region" description="Polar residues" evidence="1">
    <location>
        <begin position="1"/>
        <end position="25"/>
    </location>
</feature>
<dbReference type="RefSeq" id="XP_025372467.1">
    <property type="nucleotide sequence ID" value="XM_025513045.1"/>
</dbReference>
<dbReference type="AlphaFoldDB" id="A0A316W601"/>
<evidence type="ECO:0000256" key="2">
    <source>
        <dbReference type="SAM" id="Phobius"/>
    </source>
</evidence>
<feature type="compositionally biased region" description="Low complexity" evidence="1">
    <location>
        <begin position="26"/>
        <end position="63"/>
    </location>
</feature>
<dbReference type="GeneID" id="37034915"/>
<sequence length="385" mass="41119">MASSSRHNLSPTASSSKLTMNFSNAPTSVRSPSGASSSSPTRITRTAASSSSSSSSGSSGSSHGKPRSLMAHAAFSLNALSFFLAFLIVDTLTFPDRPKSAKASSLASSAPSRRSSFSFLSRRPKFFQPRRSASEEGRYLAVPTKSMSTGRENSSSRRRSSSASSTFRSSSILASAAPSLSSWASSLGIAQAYETRTSSEAEIKELAKFREEQERNNKGTLKHYQKKIFEMQVAKALSLQPLIKFILVLLLVGLIATMLLFAFTGADLRSWIAETLIADPARITVSNLRSCFSQLASKAGFLQQHHERTNPTTATSSSAHTLGSFHLHPFSSWNVGRLTARLLPRASPPKPSGLAAPVAAAVDAVRPGTKAVLKAWSVVKDSLSI</sequence>
<keyword evidence="2" id="KW-0472">Membrane</keyword>
<proteinExistence type="predicted"/>
<gene>
    <name evidence="3" type="ORF">IE81DRAFT_320491</name>
</gene>